<dbReference type="EMBL" id="CBGL010000029">
    <property type="protein sequence ID" value="CDD10307.1"/>
    <property type="molecule type" value="Genomic_DNA"/>
</dbReference>
<proteinExistence type="predicted"/>
<dbReference type="RefSeq" id="WP_021720971.1">
    <property type="nucleotide sequence ID" value="NZ_FR892819.1"/>
</dbReference>
<name>R6XVJ7_9FIRM</name>
<protein>
    <submittedName>
        <fullName evidence="1">Uncharacterized protein</fullName>
    </submittedName>
</protein>
<reference evidence="1" key="1">
    <citation type="submission" date="2012-11" db="EMBL/GenBank/DDBJ databases">
        <title>Dependencies among metagenomic species, viruses, plasmids and units of genetic variation.</title>
        <authorList>
            <person name="Nielsen H.B."/>
            <person name="Almeida M."/>
            <person name="Juncker A.S."/>
            <person name="Rasmussen S."/>
            <person name="Li J."/>
            <person name="Sunagawa S."/>
            <person name="Plichta D."/>
            <person name="Gautier L."/>
            <person name="Le Chatelier E."/>
            <person name="Peletier E."/>
            <person name="Bonde I."/>
            <person name="Nielsen T."/>
            <person name="Manichanh C."/>
            <person name="Arumugam M."/>
            <person name="Batto J."/>
            <person name="Santos M.B.Q.D."/>
            <person name="Blom N."/>
            <person name="Borruel N."/>
            <person name="Burgdorf K.S."/>
            <person name="Boumezbeur F."/>
            <person name="Casellas F."/>
            <person name="Dore J."/>
            <person name="Guarner F."/>
            <person name="Hansen T."/>
            <person name="Hildebrand F."/>
            <person name="Kaas R.S."/>
            <person name="Kennedy S."/>
            <person name="Kristiansen K."/>
            <person name="Kultima J.R."/>
            <person name="Leonard P."/>
            <person name="Levenez F."/>
            <person name="Lund O."/>
            <person name="Moumen B."/>
            <person name="Le Paslier D."/>
            <person name="Pons N."/>
            <person name="Pedersen O."/>
            <person name="Prifti E."/>
            <person name="Qin J."/>
            <person name="Raes J."/>
            <person name="Tap J."/>
            <person name="Tims S."/>
            <person name="Ussery D.W."/>
            <person name="Yamada T."/>
            <person name="MetaHit consortium"/>
            <person name="Renault P."/>
            <person name="Sicheritz-Ponten T."/>
            <person name="Bork P."/>
            <person name="Wang J."/>
            <person name="Brunak S."/>
            <person name="Ehrlich S.D."/>
        </authorList>
    </citation>
    <scope>NUCLEOTIDE SEQUENCE [LARGE SCALE GENOMIC DNA]</scope>
</reference>
<accession>R6XVJ7</accession>
<organism evidence="1 2">
    <name type="scientific">Phascolarctobacterium succinatutens CAG:287</name>
    <dbReference type="NCBI Taxonomy" id="1263101"/>
    <lineage>
        <taxon>Bacteria</taxon>
        <taxon>Bacillati</taxon>
        <taxon>Bacillota</taxon>
        <taxon>Negativicutes</taxon>
        <taxon>Acidaminococcales</taxon>
        <taxon>Acidaminococcaceae</taxon>
        <taxon>Phascolarctobacterium</taxon>
    </lineage>
</organism>
<dbReference type="HOGENOM" id="CLU_3102014_0_0_9"/>
<sequence length="51" mass="5731">MTKKKRRCVVCGKDLSHMNFSKVVDKESGLLVTVCSGGECWRKVVMKGWGK</sequence>
<evidence type="ECO:0000313" key="2">
    <source>
        <dbReference type="Proteomes" id="UP000014937"/>
    </source>
</evidence>
<comment type="caution">
    <text evidence="1">The sequence shown here is derived from an EMBL/GenBank/DDBJ whole genome shotgun (WGS) entry which is preliminary data.</text>
</comment>
<evidence type="ECO:0000313" key="1">
    <source>
        <dbReference type="EMBL" id="CDD10307.1"/>
    </source>
</evidence>
<dbReference type="Proteomes" id="UP000014937">
    <property type="component" value="Unassembled WGS sequence"/>
</dbReference>
<gene>
    <name evidence="1" type="ORF">BN587_01939</name>
</gene>
<dbReference type="AlphaFoldDB" id="R6XVJ7"/>